<evidence type="ECO:0000313" key="3">
    <source>
        <dbReference type="Proteomes" id="UP000325579"/>
    </source>
</evidence>
<gene>
    <name evidence="2" type="ORF">BDV37DRAFT_254489</name>
</gene>
<protein>
    <submittedName>
        <fullName evidence="2">Uncharacterized protein</fullName>
    </submittedName>
</protein>
<evidence type="ECO:0000313" key="2">
    <source>
        <dbReference type="EMBL" id="KAE8401653.1"/>
    </source>
</evidence>
<organism evidence="2 3">
    <name type="scientific">Aspergillus pseudonomiae</name>
    <dbReference type="NCBI Taxonomy" id="1506151"/>
    <lineage>
        <taxon>Eukaryota</taxon>
        <taxon>Fungi</taxon>
        <taxon>Dikarya</taxon>
        <taxon>Ascomycota</taxon>
        <taxon>Pezizomycotina</taxon>
        <taxon>Eurotiomycetes</taxon>
        <taxon>Eurotiomycetidae</taxon>
        <taxon>Eurotiales</taxon>
        <taxon>Aspergillaceae</taxon>
        <taxon>Aspergillus</taxon>
        <taxon>Aspergillus subgen. Circumdati</taxon>
    </lineage>
</organism>
<dbReference type="GeneID" id="43667327"/>
<dbReference type="AlphaFoldDB" id="A0A5N7D6X2"/>
<feature type="chain" id="PRO_5025031338" evidence="1">
    <location>
        <begin position="21"/>
        <end position="55"/>
    </location>
</feature>
<dbReference type="RefSeq" id="XP_031938972.1">
    <property type="nucleotide sequence ID" value="XM_032082636.1"/>
</dbReference>
<reference evidence="2 3" key="1">
    <citation type="submission" date="2019-04" db="EMBL/GenBank/DDBJ databases">
        <authorList>
            <consortium name="DOE Joint Genome Institute"/>
            <person name="Mondo S."/>
            <person name="Kjaerbolling I."/>
            <person name="Vesth T."/>
            <person name="Frisvad J.C."/>
            <person name="Nybo J.L."/>
            <person name="Theobald S."/>
            <person name="Kildgaard S."/>
            <person name="Isbrandt T."/>
            <person name="Kuo A."/>
            <person name="Sato A."/>
            <person name="Lyhne E.K."/>
            <person name="Kogle M.E."/>
            <person name="Wiebenga A."/>
            <person name="Kun R.S."/>
            <person name="Lubbers R.J."/>
            <person name="Makela M.R."/>
            <person name="Barry K."/>
            <person name="Chovatia M."/>
            <person name="Clum A."/>
            <person name="Daum C."/>
            <person name="Haridas S."/>
            <person name="He G."/>
            <person name="LaButti K."/>
            <person name="Lipzen A."/>
            <person name="Riley R."/>
            <person name="Salamov A."/>
            <person name="Simmons B.A."/>
            <person name="Magnuson J.K."/>
            <person name="Henrissat B."/>
            <person name="Mortensen U.H."/>
            <person name="Larsen T.O."/>
            <person name="Devries R.P."/>
            <person name="Grigoriev I.V."/>
            <person name="Machida M."/>
            <person name="Baker S.E."/>
            <person name="Andersen M.R."/>
            <person name="Cantor M.N."/>
            <person name="Hua S.X."/>
        </authorList>
    </citation>
    <scope>NUCLEOTIDE SEQUENCE [LARGE SCALE GENOMIC DNA]</scope>
    <source>
        <strain evidence="2 3">CBS 119388</strain>
    </source>
</reference>
<evidence type="ECO:0000256" key="1">
    <source>
        <dbReference type="SAM" id="SignalP"/>
    </source>
</evidence>
<keyword evidence="1" id="KW-0732">Signal</keyword>
<accession>A0A5N7D6X2</accession>
<name>A0A5N7D6X2_9EURO</name>
<dbReference type="EMBL" id="ML736798">
    <property type="protein sequence ID" value="KAE8401653.1"/>
    <property type="molecule type" value="Genomic_DNA"/>
</dbReference>
<keyword evidence="3" id="KW-1185">Reference proteome</keyword>
<proteinExistence type="predicted"/>
<sequence>MTSSLMMSWQCLLFFLTSMADFRRLGRVQGRSLEREDANCLRSSGMTRDLVLRSE</sequence>
<feature type="signal peptide" evidence="1">
    <location>
        <begin position="1"/>
        <end position="20"/>
    </location>
</feature>
<dbReference type="Proteomes" id="UP000325579">
    <property type="component" value="Unassembled WGS sequence"/>
</dbReference>